<dbReference type="Proteomes" id="UP001152876">
    <property type="component" value="Unassembled WGS sequence"/>
</dbReference>
<reference evidence="2" key="1">
    <citation type="submission" date="2013-01" db="EMBL/GenBank/DDBJ databases">
        <title>Genome draft of Hydrogenophaga taeniospiralis 2K1.</title>
        <authorList>
            <person name="Gomila M."/>
            <person name="Lalucat J."/>
        </authorList>
    </citation>
    <scope>NUCLEOTIDE SEQUENCE</scope>
    <source>
        <strain evidence="2">CCUG 15921</strain>
    </source>
</reference>
<dbReference type="OrthoDB" id="88903at2"/>
<organism evidence="2 3">
    <name type="scientific">Hydrogenophaga taeniospiralis CCUG 15921</name>
    <dbReference type="NCBI Taxonomy" id="1281780"/>
    <lineage>
        <taxon>Bacteria</taxon>
        <taxon>Pseudomonadati</taxon>
        <taxon>Pseudomonadota</taxon>
        <taxon>Betaproteobacteria</taxon>
        <taxon>Burkholderiales</taxon>
        <taxon>Comamonadaceae</taxon>
        <taxon>Hydrogenophaga</taxon>
    </lineage>
</organism>
<dbReference type="InterPro" id="IPR027417">
    <property type="entry name" value="P-loop_NTPase"/>
</dbReference>
<dbReference type="InterPro" id="IPR011646">
    <property type="entry name" value="KAP_P-loop"/>
</dbReference>
<dbReference type="SUPFAM" id="SSF52540">
    <property type="entry name" value="P-loop containing nucleoside triphosphate hydrolases"/>
    <property type="match status" value="1"/>
</dbReference>
<evidence type="ECO:0000313" key="2">
    <source>
        <dbReference type="EMBL" id="MDG5977613.1"/>
    </source>
</evidence>
<evidence type="ECO:0000259" key="1">
    <source>
        <dbReference type="Pfam" id="PF07693"/>
    </source>
</evidence>
<proteinExistence type="predicted"/>
<dbReference type="EMBL" id="AOGK01000023">
    <property type="protein sequence ID" value="MDG5977613.1"/>
    <property type="molecule type" value="Genomic_DNA"/>
</dbReference>
<name>A0A9X4SD94_9BURK</name>
<dbReference type="RefSeq" id="WP_068174181.1">
    <property type="nucleotide sequence ID" value="NZ_AOGK01000023.1"/>
</dbReference>
<accession>A0A9X4SD94</accession>
<feature type="domain" description="KAP NTPase" evidence="1">
    <location>
        <begin position="25"/>
        <end position="326"/>
    </location>
</feature>
<gene>
    <name evidence="2" type="ORF">H010_20316</name>
</gene>
<evidence type="ECO:0000313" key="3">
    <source>
        <dbReference type="Proteomes" id="UP001152876"/>
    </source>
</evidence>
<sequence>MKFRLEEIEVPEDEPFKYDALNRQPVVEFVRDLIKQLEGPFVLALDSPWGTGKTTVVRMLRASLKSEGFASVYFNAWKEDYVSDPLIAMVATIDELKVADPEAGKRFSERMTTLRRVASKVAKRGVVAAVKLGTMNALDLDEVAEDVLSSAAGDAADDLVSAFKQEKKSLEHFREALEGAVKAVQSEDSSKPLVFFIDELDRCRPTFAIELLERVKHLFDVKNLVFVLSVDKKQLEAITAAVYGERIDASDYLRRFFELEFGIPAVSAERYTSTLLSRYHITEKFAQRKNGGETEREEFSETFSALARHFELSLRMMDRCVTSMAVVLSQTPDGRTLDPSLVALLVILRMKDRDLFTGLANGRVGPDDVMKWLGSFGADQSDYSSHEASLWLEAYMRISDPNSSRRDAEMIRLRDQVQSKALEGQEISPKLQRLSDVYERCKQIGSGRTGRINLATVAAKVDMAAMVGDER</sequence>
<dbReference type="AlphaFoldDB" id="A0A9X4SD94"/>
<dbReference type="Gene3D" id="3.40.50.300">
    <property type="entry name" value="P-loop containing nucleotide triphosphate hydrolases"/>
    <property type="match status" value="1"/>
</dbReference>
<comment type="caution">
    <text evidence="2">The sequence shown here is derived from an EMBL/GenBank/DDBJ whole genome shotgun (WGS) entry which is preliminary data.</text>
</comment>
<protein>
    <recommendedName>
        <fullName evidence="1">KAP NTPase domain-containing protein</fullName>
    </recommendedName>
</protein>
<keyword evidence="3" id="KW-1185">Reference proteome</keyword>
<dbReference type="Pfam" id="PF07693">
    <property type="entry name" value="KAP_NTPase"/>
    <property type="match status" value="1"/>
</dbReference>